<feature type="compositionally biased region" description="Acidic residues" evidence="1">
    <location>
        <begin position="19"/>
        <end position="35"/>
    </location>
</feature>
<feature type="region of interest" description="Disordered" evidence="1">
    <location>
        <begin position="449"/>
        <end position="497"/>
    </location>
</feature>
<evidence type="ECO:0000313" key="4">
    <source>
        <dbReference type="EMBL" id="SSX24192.1"/>
    </source>
</evidence>
<gene>
    <name evidence="3" type="primary">CSON010428</name>
</gene>
<feature type="transmembrane region" description="Helical" evidence="2">
    <location>
        <begin position="119"/>
        <end position="142"/>
    </location>
</feature>
<accession>A0A336KHE3</accession>
<dbReference type="VEuPathDB" id="VectorBase:CSON010428"/>
<feature type="transmembrane region" description="Helical" evidence="2">
    <location>
        <begin position="567"/>
        <end position="588"/>
    </location>
</feature>
<feature type="compositionally biased region" description="Basic and acidic residues" evidence="1">
    <location>
        <begin position="449"/>
        <end position="473"/>
    </location>
</feature>
<protein>
    <submittedName>
        <fullName evidence="3">CSON010428 protein</fullName>
    </submittedName>
</protein>
<proteinExistence type="predicted"/>
<keyword evidence="2" id="KW-0812">Transmembrane</keyword>
<organism evidence="3">
    <name type="scientific">Culicoides sonorensis</name>
    <name type="common">Biting midge</name>
    <dbReference type="NCBI Taxonomy" id="179676"/>
    <lineage>
        <taxon>Eukaryota</taxon>
        <taxon>Metazoa</taxon>
        <taxon>Ecdysozoa</taxon>
        <taxon>Arthropoda</taxon>
        <taxon>Hexapoda</taxon>
        <taxon>Insecta</taxon>
        <taxon>Pterygota</taxon>
        <taxon>Neoptera</taxon>
        <taxon>Endopterygota</taxon>
        <taxon>Diptera</taxon>
        <taxon>Nematocera</taxon>
        <taxon>Chironomoidea</taxon>
        <taxon>Ceratopogonidae</taxon>
        <taxon>Ceratopogoninae</taxon>
        <taxon>Culicoides</taxon>
        <taxon>Monoculicoides</taxon>
    </lineage>
</organism>
<sequence length="673" mass="75610">MSNMASTMVQRFANNTGDESSDQEDLVDASGESELDDEVTDMDEMQFAYCKTDAPFLNPMDPVGESSHDQNNATIAKIETKVKITMLGVGLLLLITSFIILFLHPLYMKQLEISGSDKFNAFGSLFFISSIVTVLLVCGTALTRWFYKWNIRVFQLPIPAKGLCIISTCCGLAGTFCAIGSYKRVPCHLQDPLKGAALVYSLVFYFFFCRKVMGLQRIFSATTAVVGLFISVDYGLCDEFRCRGKDVVGDTKITTGWQDRAVWTLMYVIGIALWTLHLSLLEGYVVTLPGSTTQNVPPINLLSTVSRIVSRNEPLLQNPEPPKPPKKYKPKALHLCTWIHVISFMFVLLFGWIDVIPSSDQTANNKTPTFWSSTGNTLLCHLNLLPVRYDPRLHQQTLDYLSNLTPHSILYNETVLRLRRTKRASSSEFLNHSQSHKSINTMRFINEDETHSQSLSHDSESKSNKNNENEEKQNSVSHNSNIAVGNDGNNNNATNKEQLHPHHVNATSHHSKINTEKHWRIIKNKMRQKIKFIDSHNQPITPLFKHSGTESVVPPEITPNCHRVSNYAWLFILTYIVFAISLFTFLILSESTVFTVTIITSALPLIGIFWSLFELRIVGNTAFIAWSPEVTGELICSLLGTPIVFLGLSLLCRAHFRDGASSIPNQRLYSTLS</sequence>
<feature type="transmembrane region" description="Helical" evidence="2">
    <location>
        <begin position="193"/>
        <end position="209"/>
    </location>
</feature>
<keyword evidence="2" id="KW-0472">Membrane</keyword>
<feature type="transmembrane region" description="Helical" evidence="2">
    <location>
        <begin position="632"/>
        <end position="652"/>
    </location>
</feature>
<feature type="region of interest" description="Disordered" evidence="1">
    <location>
        <begin position="1"/>
        <end position="35"/>
    </location>
</feature>
<feature type="compositionally biased region" description="Low complexity" evidence="1">
    <location>
        <begin position="479"/>
        <end position="495"/>
    </location>
</feature>
<evidence type="ECO:0000313" key="3">
    <source>
        <dbReference type="EMBL" id="SSX03827.1"/>
    </source>
</evidence>
<dbReference type="EMBL" id="UFQS01000422">
    <property type="protein sequence ID" value="SSX03827.1"/>
    <property type="molecule type" value="Genomic_DNA"/>
</dbReference>
<keyword evidence="2" id="KW-1133">Transmembrane helix</keyword>
<name>A0A336KHE3_CULSO</name>
<dbReference type="AlphaFoldDB" id="A0A336KHE3"/>
<feature type="compositionally biased region" description="Polar residues" evidence="1">
    <location>
        <begin position="1"/>
        <end position="18"/>
    </location>
</feature>
<feature type="transmembrane region" description="Helical" evidence="2">
    <location>
        <begin position="261"/>
        <end position="281"/>
    </location>
</feature>
<evidence type="ECO:0000256" key="2">
    <source>
        <dbReference type="SAM" id="Phobius"/>
    </source>
</evidence>
<reference evidence="3" key="1">
    <citation type="submission" date="2018-04" db="EMBL/GenBank/DDBJ databases">
        <authorList>
            <person name="Go L.Y."/>
            <person name="Mitchell J.A."/>
        </authorList>
    </citation>
    <scope>NUCLEOTIDE SEQUENCE</scope>
    <source>
        <tissue evidence="3">Whole organism</tissue>
    </source>
</reference>
<reference evidence="4" key="2">
    <citation type="submission" date="2018-07" db="EMBL/GenBank/DDBJ databases">
        <authorList>
            <person name="Quirk P.G."/>
            <person name="Krulwich T.A."/>
        </authorList>
    </citation>
    <scope>NUCLEOTIDE SEQUENCE</scope>
</reference>
<feature type="transmembrane region" description="Helical" evidence="2">
    <location>
        <begin position="332"/>
        <end position="353"/>
    </location>
</feature>
<feature type="transmembrane region" description="Helical" evidence="2">
    <location>
        <begin position="593"/>
        <end position="612"/>
    </location>
</feature>
<feature type="transmembrane region" description="Helical" evidence="2">
    <location>
        <begin position="84"/>
        <end position="107"/>
    </location>
</feature>
<dbReference type="EMBL" id="UFQT01000422">
    <property type="protein sequence ID" value="SSX24192.1"/>
    <property type="molecule type" value="Genomic_DNA"/>
</dbReference>
<dbReference type="OMA" id="IITHAVC"/>
<feature type="transmembrane region" description="Helical" evidence="2">
    <location>
        <begin position="163"/>
        <end position="181"/>
    </location>
</feature>
<evidence type="ECO:0000256" key="1">
    <source>
        <dbReference type="SAM" id="MobiDB-lite"/>
    </source>
</evidence>